<feature type="region of interest" description="Disordered" evidence="1">
    <location>
        <begin position="75"/>
        <end position="98"/>
    </location>
</feature>
<reference evidence="2" key="1">
    <citation type="submission" date="2018-11" db="EMBL/GenBank/DDBJ databases">
        <authorList>
            <consortium name="Pathogen Informatics"/>
        </authorList>
    </citation>
    <scope>NUCLEOTIDE SEQUENCE</scope>
</reference>
<keyword evidence="3" id="KW-1185">Reference proteome</keyword>
<feature type="compositionally biased region" description="Basic and acidic residues" evidence="1">
    <location>
        <begin position="79"/>
        <end position="89"/>
    </location>
</feature>
<sequence>MSVRPSVCPFVRAGLAHPTRIQSSGVKGNNSCNQERQLIRQLHVFCSHDCGSLPRGILHDMRELAACLACPDSPGLGHGGHEGRDRRGSEGVSVGTGL</sequence>
<organism evidence="2 3">
    <name type="scientific">Protopolystoma xenopodis</name>
    <dbReference type="NCBI Taxonomy" id="117903"/>
    <lineage>
        <taxon>Eukaryota</taxon>
        <taxon>Metazoa</taxon>
        <taxon>Spiralia</taxon>
        <taxon>Lophotrochozoa</taxon>
        <taxon>Platyhelminthes</taxon>
        <taxon>Monogenea</taxon>
        <taxon>Polyopisthocotylea</taxon>
        <taxon>Polystomatidea</taxon>
        <taxon>Polystomatidae</taxon>
        <taxon>Protopolystoma</taxon>
    </lineage>
</organism>
<accession>A0A3S5FC54</accession>
<name>A0A3S5FC54_9PLAT</name>
<evidence type="ECO:0000256" key="1">
    <source>
        <dbReference type="SAM" id="MobiDB-lite"/>
    </source>
</evidence>
<dbReference type="AlphaFoldDB" id="A0A3S5FC54"/>
<dbReference type="EMBL" id="CAAALY010008787">
    <property type="protein sequence ID" value="VEL10362.1"/>
    <property type="molecule type" value="Genomic_DNA"/>
</dbReference>
<gene>
    <name evidence="2" type="ORF">PXEA_LOCUS3802</name>
</gene>
<dbReference type="Proteomes" id="UP000784294">
    <property type="component" value="Unassembled WGS sequence"/>
</dbReference>
<evidence type="ECO:0000313" key="3">
    <source>
        <dbReference type="Proteomes" id="UP000784294"/>
    </source>
</evidence>
<evidence type="ECO:0000313" key="2">
    <source>
        <dbReference type="EMBL" id="VEL10362.1"/>
    </source>
</evidence>
<protein>
    <submittedName>
        <fullName evidence="2">Uncharacterized protein</fullName>
    </submittedName>
</protein>
<proteinExistence type="predicted"/>
<comment type="caution">
    <text evidence="2">The sequence shown here is derived from an EMBL/GenBank/DDBJ whole genome shotgun (WGS) entry which is preliminary data.</text>
</comment>